<gene>
    <name evidence="3" type="ORF">PLOB_00030813</name>
</gene>
<accession>A0ABN8MUG5</accession>
<proteinExistence type="predicted"/>
<dbReference type="PROSITE" id="PS51084">
    <property type="entry name" value="HIT_2"/>
    <property type="match status" value="1"/>
</dbReference>
<dbReference type="SUPFAM" id="SSF54197">
    <property type="entry name" value="HIT-like"/>
    <property type="match status" value="1"/>
</dbReference>
<dbReference type="Proteomes" id="UP001159405">
    <property type="component" value="Unassembled WGS sequence"/>
</dbReference>
<evidence type="ECO:0000313" key="4">
    <source>
        <dbReference type="Proteomes" id="UP001159405"/>
    </source>
</evidence>
<feature type="domain" description="HIT" evidence="2">
    <location>
        <begin position="8"/>
        <end position="50"/>
    </location>
</feature>
<dbReference type="Pfam" id="PF11969">
    <property type="entry name" value="DcpS_C"/>
    <property type="match status" value="1"/>
</dbReference>
<evidence type="ECO:0000256" key="1">
    <source>
        <dbReference type="PROSITE-ProRule" id="PRU00464"/>
    </source>
</evidence>
<protein>
    <recommendedName>
        <fullName evidence="2">HIT domain-containing protein</fullName>
    </recommendedName>
</protein>
<dbReference type="Gene3D" id="3.30.428.10">
    <property type="entry name" value="HIT-like"/>
    <property type="match status" value="1"/>
</dbReference>
<dbReference type="InterPro" id="IPR036265">
    <property type="entry name" value="HIT-like_sf"/>
</dbReference>
<organism evidence="3 4">
    <name type="scientific">Porites lobata</name>
    <dbReference type="NCBI Taxonomy" id="104759"/>
    <lineage>
        <taxon>Eukaryota</taxon>
        <taxon>Metazoa</taxon>
        <taxon>Cnidaria</taxon>
        <taxon>Anthozoa</taxon>
        <taxon>Hexacorallia</taxon>
        <taxon>Scleractinia</taxon>
        <taxon>Fungiina</taxon>
        <taxon>Poritidae</taxon>
        <taxon>Porites</taxon>
    </lineage>
</organism>
<dbReference type="InterPro" id="IPR001310">
    <property type="entry name" value="Histidine_triad_HIT"/>
</dbReference>
<dbReference type="InterPro" id="IPR011146">
    <property type="entry name" value="HIT-like"/>
</dbReference>
<keyword evidence="4" id="KW-1185">Reference proteome</keyword>
<dbReference type="PANTHER" id="PTHR23089">
    <property type="entry name" value="HISTIDINE TRIAD HIT PROTEIN"/>
    <property type="match status" value="1"/>
</dbReference>
<comment type="caution">
    <text evidence="1">Lacks conserved residue(s) required for the propagation of feature annotation.</text>
</comment>
<name>A0ABN8MUG5_9CNID</name>
<evidence type="ECO:0000313" key="3">
    <source>
        <dbReference type="EMBL" id="CAH3036162.1"/>
    </source>
</evidence>
<dbReference type="EMBL" id="CALNXK010000004">
    <property type="protein sequence ID" value="CAH3036162.1"/>
    <property type="molecule type" value="Genomic_DNA"/>
</dbReference>
<reference evidence="3 4" key="1">
    <citation type="submission" date="2022-05" db="EMBL/GenBank/DDBJ databases">
        <authorList>
            <consortium name="Genoscope - CEA"/>
            <person name="William W."/>
        </authorList>
    </citation>
    <scope>NUCLEOTIDE SEQUENCE [LARGE SCALE GENOMIC DNA]</scope>
</reference>
<evidence type="ECO:0000259" key="2">
    <source>
        <dbReference type="PROSITE" id="PS51084"/>
    </source>
</evidence>
<dbReference type="PRINTS" id="PR00332">
    <property type="entry name" value="HISTRIAD"/>
</dbReference>
<comment type="caution">
    <text evidence="3">The sequence shown here is derived from an EMBL/GenBank/DDBJ whole genome shotgun (WGS) entry which is preliminary data.</text>
</comment>
<sequence>MASKGNSVFSRIIRRELPATFLHEDDQCIAIEDINPQAPVHFLVIPKKEI</sequence>